<dbReference type="AlphaFoldDB" id="A0AAD2CIH8"/>
<evidence type="ECO:0000256" key="1">
    <source>
        <dbReference type="SAM" id="Coils"/>
    </source>
</evidence>
<name>A0AAD2CIH8_9STRA</name>
<reference evidence="2" key="1">
    <citation type="submission" date="2023-08" db="EMBL/GenBank/DDBJ databases">
        <authorList>
            <person name="Audoor S."/>
            <person name="Bilcke G."/>
        </authorList>
    </citation>
    <scope>NUCLEOTIDE SEQUENCE</scope>
</reference>
<keyword evidence="1" id="KW-0175">Coiled coil</keyword>
<protein>
    <submittedName>
        <fullName evidence="2">Uncharacterized protein</fullName>
    </submittedName>
</protein>
<dbReference type="EMBL" id="CAKOGP040000446">
    <property type="protein sequence ID" value="CAJ1935275.1"/>
    <property type="molecule type" value="Genomic_DNA"/>
</dbReference>
<evidence type="ECO:0000313" key="2">
    <source>
        <dbReference type="EMBL" id="CAJ1935275.1"/>
    </source>
</evidence>
<dbReference type="Proteomes" id="UP001295423">
    <property type="component" value="Unassembled WGS sequence"/>
</dbReference>
<accession>A0AAD2CIH8</accession>
<gene>
    <name evidence="2" type="ORF">CYCCA115_LOCUS4611</name>
</gene>
<proteinExistence type="predicted"/>
<feature type="coiled-coil region" evidence="1">
    <location>
        <begin position="131"/>
        <end position="158"/>
    </location>
</feature>
<keyword evidence="3" id="KW-1185">Reference proteome</keyword>
<evidence type="ECO:0000313" key="3">
    <source>
        <dbReference type="Proteomes" id="UP001295423"/>
    </source>
</evidence>
<organism evidence="2 3">
    <name type="scientific">Cylindrotheca closterium</name>
    <dbReference type="NCBI Taxonomy" id="2856"/>
    <lineage>
        <taxon>Eukaryota</taxon>
        <taxon>Sar</taxon>
        <taxon>Stramenopiles</taxon>
        <taxon>Ochrophyta</taxon>
        <taxon>Bacillariophyta</taxon>
        <taxon>Bacillariophyceae</taxon>
        <taxon>Bacillariophycidae</taxon>
        <taxon>Bacillariales</taxon>
        <taxon>Bacillariaceae</taxon>
        <taxon>Cylindrotheca</taxon>
    </lineage>
</organism>
<sequence>MIDVQSVAELSNHGLEHGLATIETKVEVLNAKMQDLDAAHGILILGQQEIQEVKKSLEVSMASLCENVLPGILAMKEEYYEDPRKTLGQRVQYLENQANSHSVGTNLLSSLSNTGSVDRRGLAIGGSANQLDTVVARLEQLDMANASLREEVARLTADAASQPELSPAPLSAICFNN</sequence>
<comment type="caution">
    <text evidence="2">The sequence shown here is derived from an EMBL/GenBank/DDBJ whole genome shotgun (WGS) entry which is preliminary data.</text>
</comment>